<protein>
    <submittedName>
        <fullName evidence="2">Uncharacterized protein</fullName>
    </submittedName>
</protein>
<feature type="transmembrane region" description="Helical" evidence="1">
    <location>
        <begin position="140"/>
        <end position="160"/>
    </location>
</feature>
<dbReference type="Proteomes" id="UP000518300">
    <property type="component" value="Unassembled WGS sequence"/>
</dbReference>
<evidence type="ECO:0000313" key="3">
    <source>
        <dbReference type="Proteomes" id="UP000518300"/>
    </source>
</evidence>
<feature type="transmembrane region" description="Helical" evidence="1">
    <location>
        <begin position="91"/>
        <end position="110"/>
    </location>
</feature>
<gene>
    <name evidence="2" type="ORF">HG543_33140</name>
</gene>
<feature type="transmembrane region" description="Helical" evidence="1">
    <location>
        <begin position="310"/>
        <end position="330"/>
    </location>
</feature>
<evidence type="ECO:0000256" key="1">
    <source>
        <dbReference type="SAM" id="Phobius"/>
    </source>
</evidence>
<feature type="transmembrane region" description="Helical" evidence="1">
    <location>
        <begin position="444"/>
        <end position="468"/>
    </location>
</feature>
<feature type="transmembrane region" description="Helical" evidence="1">
    <location>
        <begin position="263"/>
        <end position="281"/>
    </location>
</feature>
<reference evidence="2 3" key="1">
    <citation type="submission" date="2020-04" db="EMBL/GenBank/DDBJ databases">
        <title>Draft genome of Pyxidicoccus fallax type strain.</title>
        <authorList>
            <person name="Whitworth D.E."/>
        </authorList>
    </citation>
    <scope>NUCLEOTIDE SEQUENCE [LARGE SCALE GENOMIC DNA]</scope>
    <source>
        <strain evidence="2 3">DSM 14698</strain>
    </source>
</reference>
<feature type="transmembrane region" description="Helical" evidence="1">
    <location>
        <begin position="172"/>
        <end position="194"/>
    </location>
</feature>
<dbReference type="AlphaFoldDB" id="A0A848LQC9"/>
<dbReference type="PANTHER" id="PTHR37422:SF13">
    <property type="entry name" value="LIPOPOLYSACCHARIDE BIOSYNTHESIS PROTEIN PA4999-RELATED"/>
    <property type="match status" value="1"/>
</dbReference>
<sequence length="498" mass="53300">MPRPQLQGPGVLRRRYVRSAPGAPLEAVALDAPRPAAGASGAVAAPVGAPPQRVGTLGRLLASGRVVPLFILMLICCQLALLVPAMAPLRVVVRILAFGLSLLLLVAVRGRALKHPALPFVMGAIGVTALNFFNPGTSGVLASLVQLGIQLSIAAPLLWVTRLPIDAKTFRLTLALLFLFNVASAGVGVLQVYFPGRFQPAVSSMVQGLGEGYLRSLEFETTSGERVFRPMGLTDTPGGAATGGFYAVLLGGGFLLSSRRGLIRVLSVGGILLGLLCLYLCQVRATFVTLGVCLLAMAGVLALSGRLARLLTLLAVVGIGAVSAFGWAVAVGGDTVLARWTSLLDGRPEEVYRRHRGGFVLRSFEEHLPEYPLGAGLGRYGMAYAYFGDPTDLERPPLWVEVQWSAWIFDGGILTVVLYPLGLLATLWWVFRIARRKEDSEGEFWLWGSVVFAYNLGALALTFSYPFFMSQMGMEFWLLNAALFGAMAHAKTVHAHRG</sequence>
<comment type="caution">
    <text evidence="2">The sequence shown here is derived from an EMBL/GenBank/DDBJ whole genome shotgun (WGS) entry which is preliminary data.</text>
</comment>
<feature type="transmembrane region" description="Helical" evidence="1">
    <location>
        <begin position="287"/>
        <end position="303"/>
    </location>
</feature>
<keyword evidence="1" id="KW-0812">Transmembrane</keyword>
<dbReference type="EMBL" id="JABBJJ010000199">
    <property type="protein sequence ID" value="NMO19684.1"/>
    <property type="molecule type" value="Genomic_DNA"/>
</dbReference>
<feature type="transmembrane region" description="Helical" evidence="1">
    <location>
        <begin position="66"/>
        <end position="85"/>
    </location>
</feature>
<keyword evidence="3" id="KW-1185">Reference proteome</keyword>
<organism evidence="2 3">
    <name type="scientific">Pyxidicoccus fallax</name>
    <dbReference type="NCBI Taxonomy" id="394095"/>
    <lineage>
        <taxon>Bacteria</taxon>
        <taxon>Pseudomonadati</taxon>
        <taxon>Myxococcota</taxon>
        <taxon>Myxococcia</taxon>
        <taxon>Myxococcales</taxon>
        <taxon>Cystobacterineae</taxon>
        <taxon>Myxococcaceae</taxon>
        <taxon>Pyxidicoccus</taxon>
    </lineage>
</organism>
<dbReference type="PANTHER" id="PTHR37422">
    <property type="entry name" value="TEICHURONIC ACID BIOSYNTHESIS PROTEIN TUAE"/>
    <property type="match status" value="1"/>
</dbReference>
<dbReference type="InterPro" id="IPR051533">
    <property type="entry name" value="WaaL-like"/>
</dbReference>
<feature type="transmembrane region" description="Helical" evidence="1">
    <location>
        <begin position="404"/>
        <end position="432"/>
    </location>
</feature>
<feature type="transmembrane region" description="Helical" evidence="1">
    <location>
        <begin position="238"/>
        <end position="256"/>
    </location>
</feature>
<name>A0A848LQC9_9BACT</name>
<proteinExistence type="predicted"/>
<evidence type="ECO:0000313" key="2">
    <source>
        <dbReference type="EMBL" id="NMO19684.1"/>
    </source>
</evidence>
<accession>A0A848LQC9</accession>
<keyword evidence="1" id="KW-1133">Transmembrane helix</keyword>
<keyword evidence="1" id="KW-0472">Membrane</keyword>